<dbReference type="EMBL" id="JAUSTT010000002">
    <property type="protein sequence ID" value="MDQ0174689.1"/>
    <property type="molecule type" value="Genomic_DNA"/>
</dbReference>
<dbReference type="Proteomes" id="UP001223586">
    <property type="component" value="Unassembled WGS sequence"/>
</dbReference>
<evidence type="ECO:0000313" key="1">
    <source>
        <dbReference type="EMBL" id="MDQ0174689.1"/>
    </source>
</evidence>
<dbReference type="NCBIfam" id="TIGR03578">
    <property type="entry name" value="EF_0831"/>
    <property type="match status" value="1"/>
</dbReference>
<sequence length="100" mass="11669">MQKKQHYKVEVTGTGKTKEQAVASALGKIQKKVTEQLKGMIIRIEPLHVEIVEAIEKEEIERFLLLFFPRKKSTFTVTMHVEVQVTILQLEEIHFTKHKK</sequence>
<proteinExistence type="predicted"/>
<dbReference type="RefSeq" id="WP_307226369.1">
    <property type="nucleotide sequence ID" value="NZ_JAUSTT010000002.1"/>
</dbReference>
<dbReference type="InterPro" id="IPR020037">
    <property type="entry name" value="DUF4312"/>
</dbReference>
<accession>A0ABT9WN79</accession>
<name>A0ABT9WN79_9BACI</name>
<dbReference type="Pfam" id="PF14189">
    <property type="entry name" value="DUF4312"/>
    <property type="match status" value="1"/>
</dbReference>
<evidence type="ECO:0000313" key="2">
    <source>
        <dbReference type="Proteomes" id="UP001223586"/>
    </source>
</evidence>
<reference evidence="1 2" key="1">
    <citation type="submission" date="2023-07" db="EMBL/GenBank/DDBJ databases">
        <title>Genomic Encyclopedia of Type Strains, Phase IV (KMG-IV): sequencing the most valuable type-strain genomes for metagenomic binning, comparative biology and taxonomic classification.</title>
        <authorList>
            <person name="Goeker M."/>
        </authorList>
    </citation>
    <scope>NUCLEOTIDE SEQUENCE [LARGE SCALE GENOMIC DNA]</scope>
    <source>
        <strain evidence="1 2">DSM 23837</strain>
    </source>
</reference>
<keyword evidence="2" id="KW-1185">Reference proteome</keyword>
<protein>
    <submittedName>
        <fullName evidence="1">Uncharacterized protein (TIGR03578 family)</fullName>
    </submittedName>
</protein>
<gene>
    <name evidence="1" type="ORF">J2S08_000522</name>
</gene>
<comment type="caution">
    <text evidence="1">The sequence shown here is derived from an EMBL/GenBank/DDBJ whole genome shotgun (WGS) entry which is preliminary data.</text>
</comment>
<organism evidence="1 2">
    <name type="scientific">Bacillus chungangensis</name>
    <dbReference type="NCBI Taxonomy" id="587633"/>
    <lineage>
        <taxon>Bacteria</taxon>
        <taxon>Bacillati</taxon>
        <taxon>Bacillota</taxon>
        <taxon>Bacilli</taxon>
        <taxon>Bacillales</taxon>
        <taxon>Bacillaceae</taxon>
        <taxon>Bacillus</taxon>
    </lineage>
</organism>